<dbReference type="SUPFAM" id="SSF52833">
    <property type="entry name" value="Thioredoxin-like"/>
    <property type="match status" value="1"/>
</dbReference>
<dbReference type="InterPro" id="IPR036282">
    <property type="entry name" value="Glutathione-S-Trfase_C_sf"/>
</dbReference>
<dbReference type="Pfam" id="PF14497">
    <property type="entry name" value="GST_C_3"/>
    <property type="match status" value="1"/>
</dbReference>
<name>A0ABP1DMK8_9APHY</name>
<evidence type="ECO:0000259" key="2">
    <source>
        <dbReference type="PROSITE" id="PS50404"/>
    </source>
</evidence>
<gene>
    <name evidence="3" type="ORF">GFSPODELE1_LOCUS7170</name>
</gene>
<dbReference type="Gene3D" id="3.40.30.10">
    <property type="entry name" value="Glutaredoxin"/>
    <property type="match status" value="1"/>
</dbReference>
<dbReference type="InterPro" id="IPR036249">
    <property type="entry name" value="Thioredoxin-like_sf"/>
</dbReference>
<dbReference type="SUPFAM" id="SSF47616">
    <property type="entry name" value="GST C-terminal domain-like"/>
    <property type="match status" value="1"/>
</dbReference>
<feature type="domain" description="GST N-terminal" evidence="2">
    <location>
        <begin position="10"/>
        <end position="91"/>
    </location>
</feature>
<dbReference type="PROSITE" id="PS50404">
    <property type="entry name" value="GST_NTER"/>
    <property type="match status" value="1"/>
</dbReference>
<dbReference type="InterPro" id="IPR040079">
    <property type="entry name" value="Glutathione_S-Trfase"/>
</dbReference>
<sequence length="232" mass="26450">MNRRTMSAPSSTLVVHHLNDSRSQRILWLLEELDVPYELKKYQRMPDMTAPKELTAVHPLGYAPVITDGDITLAESGAIVEYIINKYGGGKANLPEAGKIDDLYYAHYAEGSLMPMLVNKLVYNIVPQRSPFILRPLVKIVFSTLQTKMLDPRLEKHAAFIEQHLSKDNRQWFAGGDGPTAADYQMSFPLETWCHRFPEVLGPNTKEYVKRIHQRPAYKKALEKGGKYTYAE</sequence>
<dbReference type="InterPro" id="IPR004046">
    <property type="entry name" value="GST_C"/>
</dbReference>
<dbReference type="InterPro" id="IPR004045">
    <property type="entry name" value="Glutathione_S-Trfase_N"/>
</dbReference>
<dbReference type="PANTHER" id="PTHR44051:SF9">
    <property type="entry name" value="GLUTATHIONE S-TRANSFERASE 1"/>
    <property type="match status" value="1"/>
</dbReference>
<dbReference type="SFLD" id="SFLDS00019">
    <property type="entry name" value="Glutathione_Transferase_(cytos"/>
    <property type="match status" value="1"/>
</dbReference>
<protein>
    <recommendedName>
        <fullName evidence="2">GST N-terminal domain-containing protein</fullName>
    </recommendedName>
</protein>
<keyword evidence="4" id="KW-1185">Reference proteome</keyword>
<organism evidence="3 4">
    <name type="scientific">Somion occarium</name>
    <dbReference type="NCBI Taxonomy" id="3059160"/>
    <lineage>
        <taxon>Eukaryota</taxon>
        <taxon>Fungi</taxon>
        <taxon>Dikarya</taxon>
        <taxon>Basidiomycota</taxon>
        <taxon>Agaricomycotina</taxon>
        <taxon>Agaricomycetes</taxon>
        <taxon>Polyporales</taxon>
        <taxon>Cerrenaceae</taxon>
        <taxon>Somion</taxon>
    </lineage>
</organism>
<dbReference type="Proteomes" id="UP001497453">
    <property type="component" value="Chromosome 5"/>
</dbReference>
<dbReference type="PANTHER" id="PTHR44051">
    <property type="entry name" value="GLUTATHIONE S-TRANSFERASE-RELATED"/>
    <property type="match status" value="1"/>
</dbReference>
<evidence type="ECO:0000256" key="1">
    <source>
        <dbReference type="ARBA" id="ARBA00007409"/>
    </source>
</evidence>
<dbReference type="Pfam" id="PF02798">
    <property type="entry name" value="GST_N"/>
    <property type="match status" value="1"/>
</dbReference>
<proteinExistence type="inferred from homology"/>
<dbReference type="SFLD" id="SFLDG01150">
    <property type="entry name" value="Main.1:_Beta-like"/>
    <property type="match status" value="1"/>
</dbReference>
<dbReference type="EMBL" id="OZ037948">
    <property type="protein sequence ID" value="CAL1709055.1"/>
    <property type="molecule type" value="Genomic_DNA"/>
</dbReference>
<reference evidence="4" key="1">
    <citation type="submission" date="2024-04" db="EMBL/GenBank/DDBJ databases">
        <authorList>
            <person name="Shaw F."/>
            <person name="Minotto A."/>
        </authorList>
    </citation>
    <scope>NUCLEOTIDE SEQUENCE [LARGE SCALE GENOMIC DNA]</scope>
</reference>
<evidence type="ECO:0000313" key="3">
    <source>
        <dbReference type="EMBL" id="CAL1709055.1"/>
    </source>
</evidence>
<dbReference type="CDD" id="cd03046">
    <property type="entry name" value="GST_N_GTT1_like"/>
    <property type="match status" value="1"/>
</dbReference>
<dbReference type="Gene3D" id="1.20.1050.10">
    <property type="match status" value="1"/>
</dbReference>
<accession>A0ABP1DMK8</accession>
<evidence type="ECO:0000313" key="4">
    <source>
        <dbReference type="Proteomes" id="UP001497453"/>
    </source>
</evidence>
<comment type="similarity">
    <text evidence="1">Belongs to the GST superfamily.</text>
</comment>
<dbReference type="SFLD" id="SFLDG00358">
    <property type="entry name" value="Main_(cytGST)"/>
    <property type="match status" value="1"/>
</dbReference>